<dbReference type="RefSeq" id="WP_110270097.1">
    <property type="nucleotide sequence ID" value="NZ_CP029289.2"/>
</dbReference>
<evidence type="ECO:0000313" key="3">
    <source>
        <dbReference type="Proteomes" id="UP000248044"/>
    </source>
</evidence>
<gene>
    <name evidence="2" type="ORF">DFR85_06040</name>
</gene>
<dbReference type="GeneID" id="36831698"/>
<dbReference type="OrthoDB" id="42930at2157"/>
<dbReference type="KEGG" id="abri:DFR85_06040"/>
<keyword evidence="3" id="KW-1185">Reference proteome</keyword>
<feature type="transmembrane region" description="Helical" evidence="1">
    <location>
        <begin position="120"/>
        <end position="140"/>
    </location>
</feature>
<keyword evidence="1" id="KW-0472">Membrane</keyword>
<feature type="transmembrane region" description="Helical" evidence="1">
    <location>
        <begin position="146"/>
        <end position="164"/>
    </location>
</feature>
<sequence>MKQSETAGISILLILLPTIPAFLHSFYGYLGASIVGLAIVIYLFAQYRPWENSNNAIIALYFTGIFAFGLAMAVFLTLPLKPRAYAGVALVESIPFFVSFYFVARLFLGKFFQKNVLKFANGYVAFLIVVIIGAIVGRFFHNFYELIIIYSGFVALGIIAYLYFKE</sequence>
<name>A0A2U9IE20_9CREN</name>
<keyword evidence="1" id="KW-0812">Transmembrane</keyword>
<feature type="transmembrane region" description="Helical" evidence="1">
    <location>
        <begin position="7"/>
        <end position="23"/>
    </location>
</feature>
<proteinExistence type="predicted"/>
<keyword evidence="1" id="KW-1133">Transmembrane helix</keyword>
<feature type="transmembrane region" description="Helical" evidence="1">
    <location>
        <begin position="29"/>
        <end position="45"/>
    </location>
</feature>
<reference evidence="2 3" key="1">
    <citation type="submission" date="2018-05" db="EMBL/GenBank/DDBJ databases">
        <title>Complete Genome Sequences of Extremely Thermoacidophilic, Metal-Mobilizing Type-Strain Members of the Archaeal Family Sulfolobaceae: Acidianus brierleyi DSM-1651T, Acidianus sulfidivorans DSM-18786T, Metallosphaera hakonensis DSM-7519T, and Metallosphaera prunae DSM-10039T.</title>
        <authorList>
            <person name="Counts J.A."/>
            <person name="Kelly R.M."/>
        </authorList>
    </citation>
    <scope>NUCLEOTIDE SEQUENCE [LARGE SCALE GENOMIC DNA]</scope>
    <source>
        <strain evidence="2 3">DSM 1651</strain>
    </source>
</reference>
<evidence type="ECO:0000313" key="2">
    <source>
        <dbReference type="EMBL" id="AWR94216.1"/>
    </source>
</evidence>
<feature type="transmembrane region" description="Helical" evidence="1">
    <location>
        <begin position="84"/>
        <end position="108"/>
    </location>
</feature>
<dbReference type="Proteomes" id="UP000248044">
    <property type="component" value="Chromosome"/>
</dbReference>
<accession>A0A2U9IE20</accession>
<organism evidence="2 3">
    <name type="scientific">Acidianus brierleyi</name>
    <dbReference type="NCBI Taxonomy" id="41673"/>
    <lineage>
        <taxon>Archaea</taxon>
        <taxon>Thermoproteota</taxon>
        <taxon>Thermoprotei</taxon>
        <taxon>Sulfolobales</taxon>
        <taxon>Sulfolobaceae</taxon>
        <taxon>Acidianus</taxon>
    </lineage>
</organism>
<dbReference type="AlphaFoldDB" id="A0A2U9IE20"/>
<evidence type="ECO:0000256" key="1">
    <source>
        <dbReference type="SAM" id="Phobius"/>
    </source>
</evidence>
<protein>
    <submittedName>
        <fullName evidence="2">Uncharacterized protein</fullName>
    </submittedName>
</protein>
<dbReference type="EMBL" id="CP029289">
    <property type="protein sequence ID" value="AWR94216.1"/>
    <property type="molecule type" value="Genomic_DNA"/>
</dbReference>
<feature type="transmembrane region" description="Helical" evidence="1">
    <location>
        <begin position="57"/>
        <end position="78"/>
    </location>
</feature>